<name>A0A915HQ17_ROMCU</name>
<dbReference type="Pfam" id="PF01593">
    <property type="entry name" value="Amino_oxidase"/>
    <property type="match status" value="1"/>
</dbReference>
<evidence type="ECO:0000313" key="3">
    <source>
        <dbReference type="WBParaSite" id="nRc.2.0.1.t03601-RA"/>
    </source>
</evidence>
<organism evidence="2 3">
    <name type="scientific">Romanomermis culicivorax</name>
    <name type="common">Nematode worm</name>
    <dbReference type="NCBI Taxonomy" id="13658"/>
    <lineage>
        <taxon>Eukaryota</taxon>
        <taxon>Metazoa</taxon>
        <taxon>Ecdysozoa</taxon>
        <taxon>Nematoda</taxon>
        <taxon>Enoplea</taxon>
        <taxon>Dorylaimia</taxon>
        <taxon>Mermithida</taxon>
        <taxon>Mermithoidea</taxon>
        <taxon>Mermithidae</taxon>
        <taxon>Romanomermis</taxon>
    </lineage>
</organism>
<dbReference type="PANTHER" id="PTHR10742:SF410">
    <property type="entry name" value="LYSINE-SPECIFIC HISTONE DEMETHYLASE 2"/>
    <property type="match status" value="1"/>
</dbReference>
<dbReference type="GO" id="GO:0016491">
    <property type="term" value="F:oxidoreductase activity"/>
    <property type="evidence" value="ECO:0007669"/>
    <property type="project" value="InterPro"/>
</dbReference>
<dbReference type="Gene3D" id="3.50.50.60">
    <property type="entry name" value="FAD/NAD(P)-binding domain"/>
    <property type="match status" value="1"/>
</dbReference>
<accession>A0A915HQ17</accession>
<evidence type="ECO:0000259" key="1">
    <source>
        <dbReference type="Pfam" id="PF01593"/>
    </source>
</evidence>
<dbReference type="AlphaFoldDB" id="A0A915HQ17"/>
<dbReference type="Gene3D" id="3.90.660.10">
    <property type="match status" value="1"/>
</dbReference>
<sequence length="177" mass="19972">MKVFLLFDRVFWPAEKSAFFYESQNPAGFPIYVGNIFYINRSPALLAMISGDGVHLAEKMTKEQIVEKILQSLTKMFGGEKIATSKVVYSAVINWGEQEHIYGAYSFSQIGMKSEDAYNICKPISPLLYFAGEHTAFLEDLHGSATGAYRKTGFLALKVALKRVTTENYISKQRFKL</sequence>
<dbReference type="PANTHER" id="PTHR10742">
    <property type="entry name" value="FLAVIN MONOAMINE OXIDASE"/>
    <property type="match status" value="1"/>
</dbReference>
<feature type="domain" description="Amine oxidase" evidence="1">
    <location>
        <begin position="2"/>
        <end position="137"/>
    </location>
</feature>
<proteinExistence type="predicted"/>
<reference evidence="3" key="1">
    <citation type="submission" date="2022-11" db="UniProtKB">
        <authorList>
            <consortium name="WormBaseParasite"/>
        </authorList>
    </citation>
    <scope>IDENTIFICATION</scope>
</reference>
<dbReference type="InterPro" id="IPR050281">
    <property type="entry name" value="Flavin_monoamine_oxidase"/>
</dbReference>
<evidence type="ECO:0000313" key="2">
    <source>
        <dbReference type="Proteomes" id="UP000887565"/>
    </source>
</evidence>
<protein>
    <submittedName>
        <fullName evidence="3">Amine oxidase domain-containing protein</fullName>
    </submittedName>
</protein>
<dbReference type="WBParaSite" id="nRc.2.0.1.t03601-RA">
    <property type="protein sequence ID" value="nRc.2.0.1.t03601-RA"/>
    <property type="gene ID" value="nRc.2.0.1.g03601"/>
</dbReference>
<dbReference type="Proteomes" id="UP000887565">
    <property type="component" value="Unplaced"/>
</dbReference>
<dbReference type="SUPFAM" id="SSF54373">
    <property type="entry name" value="FAD-linked reductases, C-terminal domain"/>
    <property type="match status" value="1"/>
</dbReference>
<keyword evidence="2" id="KW-1185">Reference proteome</keyword>
<dbReference type="InterPro" id="IPR036188">
    <property type="entry name" value="FAD/NAD-bd_sf"/>
</dbReference>
<dbReference type="InterPro" id="IPR002937">
    <property type="entry name" value="Amino_oxidase"/>
</dbReference>